<feature type="compositionally biased region" description="Polar residues" evidence="1">
    <location>
        <begin position="222"/>
        <end position="233"/>
    </location>
</feature>
<evidence type="ECO:0008006" key="4">
    <source>
        <dbReference type="Google" id="ProtNLM"/>
    </source>
</evidence>
<dbReference type="AlphaFoldDB" id="A0A813E1R9"/>
<feature type="region of interest" description="Disordered" evidence="1">
    <location>
        <begin position="214"/>
        <end position="234"/>
    </location>
</feature>
<reference evidence="2" key="1">
    <citation type="submission" date="2021-02" db="EMBL/GenBank/DDBJ databases">
        <authorList>
            <person name="Dougan E. K."/>
            <person name="Rhodes N."/>
            <person name="Thang M."/>
            <person name="Chan C."/>
        </authorList>
    </citation>
    <scope>NUCLEOTIDE SEQUENCE</scope>
</reference>
<dbReference type="Proteomes" id="UP000654075">
    <property type="component" value="Unassembled WGS sequence"/>
</dbReference>
<keyword evidence="3" id="KW-1185">Reference proteome</keyword>
<dbReference type="EMBL" id="CAJNNV010005051">
    <property type="protein sequence ID" value="CAE8591593.1"/>
    <property type="molecule type" value="Genomic_DNA"/>
</dbReference>
<dbReference type="OMA" id="FSENCFT"/>
<protein>
    <recommendedName>
        <fullName evidence="4">Reverse transcriptase Ty1/copia-type domain-containing protein</fullName>
    </recommendedName>
</protein>
<evidence type="ECO:0000313" key="3">
    <source>
        <dbReference type="Proteomes" id="UP000654075"/>
    </source>
</evidence>
<name>A0A813E1R9_POLGL</name>
<evidence type="ECO:0000256" key="1">
    <source>
        <dbReference type="SAM" id="MobiDB-lite"/>
    </source>
</evidence>
<sequence>MYKPGDLVDYFRKPGSKDTSGWHGPVRVVSNQPESGQVILRMNGRDLPSRLQDVRHTLYATSTFYNGPETAITTIVQAISSLPSGKIEVFGFVPSPSGPMVLSAASKLQPRTLLALDFVIKHCLMLASVTCVRIGHGVKRFPNMSGTAHSTLFWWFDHDAANLMVFDSEFVGLDSASIVGERYPRAFMLQAVLANDASANCITDSTQDIAKHSLDNDYDPTEQLSDRQTTTEADSIHDRLSTIAEEGSDTSSFHTFLAAHFSDCQPADEVHLLDAWVALLLEEAANQAPDLPAECPQPAQVYLAPGVECLPEPIEEHIHYLTAGVPASLYGQPNATDDNNNPCVEFYFTRDMAKCVLDDSNMSVDEVVVMQVLLAGVKQAVIKRLTDVLTPTELKQNFKEVQAAILEELRIWVKYNCFERTPRAGARNILDSRYVAKWKFVDGKRIIRMRMAMRGFKDWDADSINSYAGTASRASQKVLSSEVACHPDWVMISIDINKAFLQGMTYKEIHELTGEAERTVHFTLPPGSAAVLRLIPGYEDFDERSEVLRCIKPGTGTKDAPRAFSLKLASVTQSPACRMVPTTMDREFEVRHDDGRLVAMQVKHVDDVKMGGETAIVHDIIAKLEVVFGKLAYHKQEFTNCGVHHVQHADGSVEMDQDEYVKALIPIQHESLIGASPEAELGPELTAKFWSLLGALAYALMTQHWLAVYVISLQRVTHKPLIIHVRRLNALIRVVQKTPAHILFRAMNCQRQVEAHSDSGFSKEQEKGYGIRGANIMRKGVERCSGDVVYHLVESQCQSHKHVTRSTFSAETLAAVAAADSLIPVGLTFHEIVHGPCSPSQARRLREEGGYAFNSVLTVDAMSLFAAVAAHTVKVPSEKNLAGHLFWLRELLDRQVINTLQWCDTRDMTADCHTKGSIDRAAILSLMKGIFKFEHETKKYPT</sequence>
<dbReference type="OrthoDB" id="416866at2759"/>
<evidence type="ECO:0000313" key="2">
    <source>
        <dbReference type="EMBL" id="CAE8591593.1"/>
    </source>
</evidence>
<organism evidence="2 3">
    <name type="scientific">Polarella glacialis</name>
    <name type="common">Dinoflagellate</name>
    <dbReference type="NCBI Taxonomy" id="89957"/>
    <lineage>
        <taxon>Eukaryota</taxon>
        <taxon>Sar</taxon>
        <taxon>Alveolata</taxon>
        <taxon>Dinophyceae</taxon>
        <taxon>Suessiales</taxon>
        <taxon>Suessiaceae</taxon>
        <taxon>Polarella</taxon>
    </lineage>
</organism>
<proteinExistence type="predicted"/>
<comment type="caution">
    <text evidence="2">The sequence shown here is derived from an EMBL/GenBank/DDBJ whole genome shotgun (WGS) entry which is preliminary data.</text>
</comment>
<accession>A0A813E1R9</accession>
<gene>
    <name evidence="2" type="ORF">PGLA1383_LOCUS10262</name>
</gene>